<feature type="compositionally biased region" description="Polar residues" evidence="1">
    <location>
        <begin position="1"/>
        <end position="24"/>
    </location>
</feature>
<evidence type="ECO:0000256" key="1">
    <source>
        <dbReference type="SAM" id="MobiDB-lite"/>
    </source>
</evidence>
<dbReference type="AlphaFoldDB" id="A0A0D2YDA2"/>
<dbReference type="VEuPathDB" id="FungiDB:FOXG_14286"/>
<feature type="region of interest" description="Disordered" evidence="1">
    <location>
        <begin position="357"/>
        <end position="416"/>
    </location>
</feature>
<evidence type="ECO:0000313" key="3">
    <source>
        <dbReference type="Proteomes" id="UP000002489"/>
    </source>
</evidence>
<evidence type="ECO:0000313" key="2">
    <source>
        <dbReference type="EnsemblFungi" id="FOXG_14286P0"/>
    </source>
</evidence>
<reference evidence="2" key="2">
    <citation type="submission" date="2025-08" db="UniProtKB">
        <authorList>
            <consortium name="EnsemblFungi"/>
        </authorList>
    </citation>
    <scope>IDENTIFICATION</scope>
    <source>
        <strain evidence="2">4287 / CBS 123668 / FGSC 9935 / NRRL 34936</strain>
    </source>
</reference>
<feature type="compositionally biased region" description="Acidic residues" evidence="1">
    <location>
        <begin position="169"/>
        <end position="183"/>
    </location>
</feature>
<reference evidence="3" key="1">
    <citation type="journal article" date="2012" name="Mol. Plant Microbe Interact.">
        <title>A highly conserved effector in Fusarium oxysporum is required for full virulence on Arabidopsis.</title>
        <authorList>
            <person name="Thatcher L.F."/>
            <person name="Gardiner D.M."/>
            <person name="Kazan K."/>
            <person name="Manners J."/>
        </authorList>
    </citation>
    <scope>NUCLEOTIDE SEQUENCE [LARGE SCALE GENOMIC DNA]</scope>
    <source>
        <strain evidence="3">Fo5176</strain>
    </source>
</reference>
<feature type="region of interest" description="Disordered" evidence="1">
    <location>
        <begin position="1"/>
        <end position="57"/>
    </location>
</feature>
<sequence length="416" mass="48239">MSNAAESNSVQIKKYNQINSSNLPPLSVTPPDKSSQLPPSPPPTTERSGKCAADDDDLRLPEPLLQHKLRSLTQEVPEFTEFKLSPEQYHKLHSKIEKTFRCFDYEPRRGCLAIRMPSPTHDFFAIKFRDEVYKELDRIATSRTDEIKDVIRELKSAISSRVFLREMDEQVQPDEENEADDEREYSNKKEDDYKKYAIKREPDIQFQYPKTVYPGFVAEVSWAQNSKDFRRLAQDYILYSNADVKLFIGFNLGYDGGPSTVSTWRPKFIDDGDGEELVTVQHIQDRPFLSCDGQVQNPDEVLSIGLRDFATDEISKTWPDVEINIKFSRLAQLFKNAQQWQLEKETAKSSEVIKSKRVSKKRRLPSNSPQLLESDDEDQIRKREQAVDFKSHKADPDYVGDDTEDDDKRRLTKRRV</sequence>
<accession>A0A0D2YDA2</accession>
<gene>
    <name evidence="2" type="primary">28955459</name>
</gene>
<name>A0A0D2YDA2_FUSOF</name>
<feature type="region of interest" description="Disordered" evidence="1">
    <location>
        <begin position="169"/>
        <end position="188"/>
    </location>
</feature>
<organism evidence="2 3">
    <name type="scientific">Fusarium oxysporum (strain Fo5176)</name>
    <name type="common">Fusarium vascular wilt</name>
    <dbReference type="NCBI Taxonomy" id="660025"/>
    <lineage>
        <taxon>Eukaryota</taxon>
        <taxon>Fungi</taxon>
        <taxon>Dikarya</taxon>
        <taxon>Ascomycota</taxon>
        <taxon>Pezizomycotina</taxon>
        <taxon>Sordariomycetes</taxon>
        <taxon>Hypocreomycetidae</taxon>
        <taxon>Hypocreales</taxon>
        <taxon>Nectriaceae</taxon>
        <taxon>Fusarium</taxon>
        <taxon>Fusarium oxysporum species complex</taxon>
    </lineage>
</organism>
<dbReference type="EnsemblFungi" id="FOXG_14286T0">
    <property type="protein sequence ID" value="FOXG_14286P0"/>
    <property type="gene ID" value="FOXG_14286"/>
</dbReference>
<protein>
    <submittedName>
        <fullName evidence="2">Uncharacterized protein</fullName>
    </submittedName>
</protein>
<feature type="compositionally biased region" description="Basic and acidic residues" evidence="1">
    <location>
        <begin position="379"/>
        <end position="396"/>
    </location>
</feature>
<dbReference type="Proteomes" id="UP000002489">
    <property type="component" value="Unassembled WGS sequence"/>
</dbReference>
<proteinExistence type="predicted"/>